<reference evidence="3 4" key="1">
    <citation type="submission" date="2019-08" db="EMBL/GenBank/DDBJ databases">
        <authorList>
            <person name="Shi S."/>
        </authorList>
    </citation>
    <scope>NUCLEOTIDE SEQUENCE [LARGE SCALE GENOMIC DNA]</scope>
    <source>
        <strain evidence="3 4">GY10130</strain>
    </source>
</reference>
<name>A0A5C8J0W9_9BACT</name>
<dbReference type="InterPro" id="IPR001661">
    <property type="entry name" value="Glyco_hydro_37"/>
</dbReference>
<keyword evidence="1" id="KW-0378">Hydrolase</keyword>
<evidence type="ECO:0000256" key="2">
    <source>
        <dbReference type="ARBA" id="ARBA00023295"/>
    </source>
</evidence>
<dbReference type="PANTHER" id="PTHR23403">
    <property type="entry name" value="TREHALASE"/>
    <property type="match status" value="1"/>
</dbReference>
<feature type="non-terminal residue" evidence="3">
    <location>
        <position position="1"/>
    </location>
</feature>
<proteinExistence type="predicted"/>
<accession>A0A5C8J0W9</accession>
<dbReference type="PANTHER" id="PTHR23403:SF1">
    <property type="entry name" value="TREHALASE"/>
    <property type="match status" value="1"/>
</dbReference>
<evidence type="ECO:0000313" key="3">
    <source>
        <dbReference type="EMBL" id="TXK28602.1"/>
    </source>
</evidence>
<keyword evidence="4" id="KW-1185">Reference proteome</keyword>
<dbReference type="EMBL" id="VRTY01000110">
    <property type="protein sequence ID" value="TXK28602.1"/>
    <property type="molecule type" value="Genomic_DNA"/>
</dbReference>
<dbReference type="InterPro" id="IPR008928">
    <property type="entry name" value="6-hairpin_glycosidase_sf"/>
</dbReference>
<dbReference type="SUPFAM" id="SSF48208">
    <property type="entry name" value="Six-hairpin glycosidases"/>
    <property type="match status" value="1"/>
</dbReference>
<dbReference type="Gene3D" id="1.50.10.10">
    <property type="match status" value="1"/>
</dbReference>
<dbReference type="GO" id="GO:0004555">
    <property type="term" value="F:alpha,alpha-trehalase activity"/>
    <property type="evidence" value="ECO:0007669"/>
    <property type="project" value="InterPro"/>
</dbReference>
<dbReference type="Pfam" id="PF01204">
    <property type="entry name" value="Trehalase"/>
    <property type="match status" value="1"/>
</dbReference>
<protein>
    <submittedName>
        <fullName evidence="3">Trehalase</fullName>
    </submittedName>
</protein>
<evidence type="ECO:0000313" key="4">
    <source>
        <dbReference type="Proteomes" id="UP000321926"/>
    </source>
</evidence>
<keyword evidence="2" id="KW-0326">Glycosidase</keyword>
<organism evidence="3 4">
    <name type="scientific">Pontibacter qinzhouensis</name>
    <dbReference type="NCBI Taxonomy" id="2603253"/>
    <lineage>
        <taxon>Bacteria</taxon>
        <taxon>Pseudomonadati</taxon>
        <taxon>Bacteroidota</taxon>
        <taxon>Cytophagia</taxon>
        <taxon>Cytophagales</taxon>
        <taxon>Hymenobacteraceae</taxon>
        <taxon>Pontibacter</taxon>
    </lineage>
</organism>
<dbReference type="InterPro" id="IPR018232">
    <property type="entry name" value="Glyco_hydro_37_CS"/>
</dbReference>
<dbReference type="PRINTS" id="PR00744">
    <property type="entry name" value="GLHYDRLASE37"/>
</dbReference>
<dbReference type="RefSeq" id="WP_304608230.1">
    <property type="nucleotide sequence ID" value="NZ_VRTY01000110.1"/>
</dbReference>
<dbReference type="GO" id="GO:0005993">
    <property type="term" value="P:trehalose catabolic process"/>
    <property type="evidence" value="ECO:0007669"/>
    <property type="project" value="TreeGrafter"/>
</dbReference>
<dbReference type="InterPro" id="IPR012341">
    <property type="entry name" value="6hp_glycosidase-like_sf"/>
</dbReference>
<evidence type="ECO:0000256" key="1">
    <source>
        <dbReference type="ARBA" id="ARBA00022801"/>
    </source>
</evidence>
<dbReference type="PROSITE" id="PS00928">
    <property type="entry name" value="TREHALASE_2"/>
    <property type="match status" value="1"/>
</dbReference>
<dbReference type="AlphaFoldDB" id="A0A5C8J0W9"/>
<dbReference type="Proteomes" id="UP000321926">
    <property type="component" value="Unassembled WGS sequence"/>
</dbReference>
<sequence length="112" mass="12249">KPGGLVTTLNHSEEQWDAPNGWAPLQWVGIQGLRAYGHKDLANTIATNWISTNRRVFKQTGKLMEKYNVEQAGAEGGGGEYPNQDGFGWTNGVLLKLLTSDSYLKSANKAVD</sequence>
<gene>
    <name evidence="3" type="ORF">FVR03_20700</name>
</gene>
<comment type="caution">
    <text evidence="3">The sequence shown here is derived from an EMBL/GenBank/DDBJ whole genome shotgun (WGS) entry which is preliminary data.</text>
</comment>